<accession>A0AAV8SP88</accession>
<keyword evidence="4" id="KW-1185">Reference proteome</keyword>
<protein>
    <recommendedName>
        <fullName evidence="2">Retrotransposon gag domain-containing protein</fullName>
    </recommendedName>
</protein>
<gene>
    <name evidence="3" type="ORF">K2173_001995</name>
</gene>
<dbReference type="Pfam" id="PF03732">
    <property type="entry name" value="Retrotrans_gag"/>
    <property type="match status" value="1"/>
</dbReference>
<organism evidence="3 4">
    <name type="scientific">Erythroxylum novogranatense</name>
    <dbReference type="NCBI Taxonomy" id="1862640"/>
    <lineage>
        <taxon>Eukaryota</taxon>
        <taxon>Viridiplantae</taxon>
        <taxon>Streptophyta</taxon>
        <taxon>Embryophyta</taxon>
        <taxon>Tracheophyta</taxon>
        <taxon>Spermatophyta</taxon>
        <taxon>Magnoliopsida</taxon>
        <taxon>eudicotyledons</taxon>
        <taxon>Gunneridae</taxon>
        <taxon>Pentapetalae</taxon>
        <taxon>rosids</taxon>
        <taxon>fabids</taxon>
        <taxon>Malpighiales</taxon>
        <taxon>Erythroxylaceae</taxon>
        <taxon>Erythroxylum</taxon>
    </lineage>
</organism>
<comment type="caution">
    <text evidence="3">The sequence shown here is derived from an EMBL/GenBank/DDBJ whole genome shotgun (WGS) entry which is preliminary data.</text>
</comment>
<dbReference type="Proteomes" id="UP001159364">
    <property type="component" value="Linkage Group LG09"/>
</dbReference>
<sequence>MAENPNIFPNPDIPAHQPRNGTNGGNGEHERVGENNENQRRRTIREATTSDVHYDPFTAACPNFDVNFEIKGLLINSLPKFHGLAGEDPYMHLQALTMICQSMKPVGATLDQVTWKLFHLSLEGKAREWYMSLPRHVANAYHSWANLRKAFLEKYFPASRTSSMRKEIYSARQDYDESLYDYWNRFQDLLSRCPHHQIPDEQLVQYFYDGLKSQEKGMLDAASGGSLIDLTALEAWDLIKKMALNHQQYSVRDSRGLNELGALTDQAKRMESLETKVDSRRARITSRLSCILRVEELECASPIIFIDIIAPDYDNCGSVMHISSVCLEDMKSVVGVSRRANQKWDPYSNTYNEGWKSNPRFSWRNEENRAQNRFSQGGGAGTSTSQFPNQQQALMVPPKEDTNQLLHSMMTLMKEERDSNANQFNAIASLIRQDSSKTAARFNALEKRME</sequence>
<name>A0AAV8SP88_9ROSI</name>
<dbReference type="EMBL" id="JAIWQS010000009">
    <property type="protein sequence ID" value="KAJ8754097.1"/>
    <property type="molecule type" value="Genomic_DNA"/>
</dbReference>
<feature type="compositionally biased region" description="Basic and acidic residues" evidence="1">
    <location>
        <begin position="27"/>
        <end position="40"/>
    </location>
</feature>
<dbReference type="InterPro" id="IPR005162">
    <property type="entry name" value="Retrotrans_gag_dom"/>
</dbReference>
<proteinExistence type="predicted"/>
<dbReference type="PANTHER" id="PTHR33223:SF3">
    <property type="match status" value="1"/>
</dbReference>
<evidence type="ECO:0000259" key="2">
    <source>
        <dbReference type="Pfam" id="PF03732"/>
    </source>
</evidence>
<evidence type="ECO:0000313" key="3">
    <source>
        <dbReference type="EMBL" id="KAJ8754097.1"/>
    </source>
</evidence>
<evidence type="ECO:0000313" key="4">
    <source>
        <dbReference type="Proteomes" id="UP001159364"/>
    </source>
</evidence>
<feature type="domain" description="Retrotransposon gag" evidence="2">
    <location>
        <begin position="116"/>
        <end position="212"/>
    </location>
</feature>
<dbReference type="AlphaFoldDB" id="A0AAV8SP88"/>
<evidence type="ECO:0000256" key="1">
    <source>
        <dbReference type="SAM" id="MobiDB-lite"/>
    </source>
</evidence>
<reference evidence="3 4" key="1">
    <citation type="submission" date="2021-09" db="EMBL/GenBank/DDBJ databases">
        <title>Genomic insights and catalytic innovation underlie evolution of tropane alkaloids biosynthesis.</title>
        <authorList>
            <person name="Wang Y.-J."/>
            <person name="Tian T."/>
            <person name="Huang J.-P."/>
            <person name="Huang S.-X."/>
        </authorList>
    </citation>
    <scope>NUCLEOTIDE SEQUENCE [LARGE SCALE GENOMIC DNA]</scope>
    <source>
        <strain evidence="3">KIB-2018</strain>
        <tissue evidence="3">Leaf</tissue>
    </source>
</reference>
<feature type="region of interest" description="Disordered" evidence="1">
    <location>
        <begin position="1"/>
        <end position="41"/>
    </location>
</feature>
<dbReference type="PANTHER" id="PTHR33223">
    <property type="entry name" value="CCHC-TYPE DOMAIN-CONTAINING PROTEIN"/>
    <property type="match status" value="1"/>
</dbReference>